<reference evidence="1 2" key="1">
    <citation type="submission" date="2020-04" db="EMBL/GenBank/DDBJ databases">
        <title>Perkinsus olseni comparative genomics.</title>
        <authorList>
            <person name="Bogema D.R."/>
        </authorList>
    </citation>
    <scope>NUCLEOTIDE SEQUENCE [LARGE SCALE GENOMIC DNA]</scope>
    <source>
        <strain evidence="1">ATCC PRA-179</strain>
    </source>
</reference>
<dbReference type="Proteomes" id="UP000570595">
    <property type="component" value="Unassembled WGS sequence"/>
</dbReference>
<dbReference type="AlphaFoldDB" id="A0A7J6KJ12"/>
<name>A0A7J6KJ12_PEROL</name>
<evidence type="ECO:0008006" key="3">
    <source>
        <dbReference type="Google" id="ProtNLM"/>
    </source>
</evidence>
<comment type="caution">
    <text evidence="1">The sequence shown here is derived from an EMBL/GenBank/DDBJ whole genome shotgun (WGS) entry which is preliminary data.</text>
</comment>
<organism evidence="1 2">
    <name type="scientific">Perkinsus olseni</name>
    <name type="common">Perkinsus atlanticus</name>
    <dbReference type="NCBI Taxonomy" id="32597"/>
    <lineage>
        <taxon>Eukaryota</taxon>
        <taxon>Sar</taxon>
        <taxon>Alveolata</taxon>
        <taxon>Perkinsozoa</taxon>
        <taxon>Perkinsea</taxon>
        <taxon>Perkinsida</taxon>
        <taxon>Perkinsidae</taxon>
        <taxon>Perkinsus</taxon>
    </lineage>
</organism>
<evidence type="ECO:0000313" key="1">
    <source>
        <dbReference type="EMBL" id="KAF4647087.1"/>
    </source>
</evidence>
<gene>
    <name evidence="1" type="ORF">FOZ61_004677</name>
</gene>
<protein>
    <recommendedName>
        <fullName evidence="3">MULE transposase domain-containing protein</fullName>
    </recommendedName>
</protein>
<dbReference type="EMBL" id="JABAHT010002640">
    <property type="protein sequence ID" value="KAF4647087.1"/>
    <property type="molecule type" value="Genomic_DNA"/>
</dbReference>
<sequence>SFIRRITDIPIVAVVMDAAKGCLLACKTALGPAVFTHRCRFHRNQATQKAKLSQEQKGMVRVLTDQLMIAPDQTAYDGYLRSIITDANTPKAVKKYMRVSCDTRYYGASYLVPMSCGRFICLRLDNNISESFNAALQRGTMEDRRLNNGEELFDLLITI</sequence>
<evidence type="ECO:0000313" key="2">
    <source>
        <dbReference type="Proteomes" id="UP000570595"/>
    </source>
</evidence>
<feature type="non-terminal residue" evidence="1">
    <location>
        <position position="1"/>
    </location>
</feature>
<proteinExistence type="predicted"/>
<accession>A0A7J6KJ12</accession>
<feature type="non-terminal residue" evidence="1">
    <location>
        <position position="159"/>
    </location>
</feature>